<dbReference type="AlphaFoldDB" id="A0A6V8MLG4"/>
<feature type="domain" description="Doubled CXXCH motif" evidence="3">
    <location>
        <begin position="392"/>
        <end position="425"/>
    </location>
</feature>
<dbReference type="EMBL" id="BLXX01000010">
    <property type="protein sequence ID" value="GFO60697.1"/>
    <property type="molecule type" value="Genomic_DNA"/>
</dbReference>
<feature type="domain" description="Doubled CXXCH motif" evidence="3">
    <location>
        <begin position="60"/>
        <end position="97"/>
    </location>
</feature>
<protein>
    <submittedName>
        <fullName evidence="4">Cytochrome c</fullName>
    </submittedName>
</protein>
<dbReference type="RefSeq" id="WP_246399685.1">
    <property type="nucleotide sequence ID" value="NZ_BLXX01000010.1"/>
</dbReference>
<dbReference type="GO" id="GO:0016491">
    <property type="term" value="F:oxidoreductase activity"/>
    <property type="evidence" value="ECO:0007669"/>
    <property type="project" value="TreeGrafter"/>
</dbReference>
<dbReference type="InterPro" id="IPR051829">
    <property type="entry name" value="Multiheme_Cytochr_ET"/>
</dbReference>
<feature type="domain" description="Doubled CXXCH motif" evidence="3">
    <location>
        <begin position="232"/>
        <end position="270"/>
    </location>
</feature>
<name>A0A6V8MLG4_9BACT</name>
<dbReference type="PANTHER" id="PTHR35038">
    <property type="entry name" value="DISSIMILATORY SULFITE REDUCTASE SIRA"/>
    <property type="match status" value="1"/>
</dbReference>
<dbReference type="SUPFAM" id="SSF48695">
    <property type="entry name" value="Multiheme cytochromes"/>
    <property type="match status" value="2"/>
</dbReference>
<dbReference type="InterPro" id="IPR036280">
    <property type="entry name" value="Multihaem_cyt_sf"/>
</dbReference>
<dbReference type="InterPro" id="IPR010177">
    <property type="entry name" value="Paired_CXXCH_1"/>
</dbReference>
<accession>A0A6V8MLG4</accession>
<feature type="chain" id="PRO_5027900492" evidence="2">
    <location>
        <begin position="26"/>
        <end position="426"/>
    </location>
</feature>
<evidence type="ECO:0000259" key="3">
    <source>
        <dbReference type="Pfam" id="PF09699"/>
    </source>
</evidence>
<organism evidence="4 5">
    <name type="scientific">Geomonas silvestris</name>
    <dbReference type="NCBI Taxonomy" id="2740184"/>
    <lineage>
        <taxon>Bacteria</taxon>
        <taxon>Pseudomonadati</taxon>
        <taxon>Thermodesulfobacteriota</taxon>
        <taxon>Desulfuromonadia</taxon>
        <taxon>Geobacterales</taxon>
        <taxon>Geobacteraceae</taxon>
        <taxon>Geomonas</taxon>
    </lineage>
</organism>
<dbReference type="Gene3D" id="1.10.1130.10">
    <property type="entry name" value="Flavocytochrome C3, Chain A"/>
    <property type="match status" value="1"/>
</dbReference>
<reference evidence="5" key="1">
    <citation type="submission" date="2020-06" db="EMBL/GenBank/DDBJ databases">
        <title>Draft genomic sequence of Geomonas sp. Red330.</title>
        <authorList>
            <person name="Itoh H."/>
            <person name="Zhenxing X."/>
            <person name="Ushijima N."/>
            <person name="Masuda Y."/>
            <person name="Shiratori Y."/>
            <person name="Senoo K."/>
        </authorList>
    </citation>
    <scope>NUCLEOTIDE SEQUENCE [LARGE SCALE GENOMIC DNA]</scope>
    <source>
        <strain evidence="5">Red330</strain>
    </source>
</reference>
<evidence type="ECO:0000313" key="4">
    <source>
        <dbReference type="EMBL" id="GFO60697.1"/>
    </source>
</evidence>
<feature type="domain" description="Doubled CXXCH motif" evidence="3">
    <location>
        <begin position="331"/>
        <end position="371"/>
    </location>
</feature>
<evidence type="ECO:0000256" key="1">
    <source>
        <dbReference type="ARBA" id="ARBA00022729"/>
    </source>
</evidence>
<dbReference type="PANTHER" id="PTHR35038:SF6">
    <property type="entry name" value="SURFACE LOCALIZED DECAHEME CYTOCHROME C LIPOPROTEIN"/>
    <property type="match status" value="1"/>
</dbReference>
<evidence type="ECO:0000256" key="2">
    <source>
        <dbReference type="SAM" id="SignalP"/>
    </source>
</evidence>
<evidence type="ECO:0000313" key="5">
    <source>
        <dbReference type="Proteomes" id="UP000556026"/>
    </source>
</evidence>
<feature type="domain" description="Doubled CXXCH motif" evidence="3">
    <location>
        <begin position="206"/>
        <end position="227"/>
    </location>
</feature>
<comment type="caution">
    <text evidence="4">The sequence shown here is derived from an EMBL/GenBank/DDBJ whole genome shotgun (WGS) entry which is preliminary data.</text>
</comment>
<dbReference type="Proteomes" id="UP000556026">
    <property type="component" value="Unassembled WGS sequence"/>
</dbReference>
<keyword evidence="5" id="KW-1185">Reference proteome</keyword>
<feature type="domain" description="Doubled CXXCH motif" evidence="3">
    <location>
        <begin position="281"/>
        <end position="320"/>
    </location>
</feature>
<sequence length="426" mass="46864">MKIHLKTFILLGVVAMLSFSLNSFAQDNTAKFKLKPGAYGKLCLECHPGFQDKLKKQHVHTPVKNGNCTGCHNPHTSAFSKLLESDASKICISCHKTLIVANALSVHKPVADGSCMKCHDPHSSANKNNLLKTGNELCLECHKSLAETLAKVKVKHNPVEKGCLNCHDPHASVKDDSLLKERVTALCVSCHKTDRPSFIKQHMNYPVATSRCTSCHDPHGSDRKGILYNNVHKPVSTRMCNQCHEEATSSSPLKVKRDGAELCRGCHSDMFNATFGKKRMHSPLLSKKGCLTCHNPHAGKEKGLLKEAPLVLCGSCHADTIKRQAKSVTKHEPVKNGNCVACHDPHASDSALLAKQASVVDLCATCHDWMKHSTHPIGDKFVDPRNKNATLNCLSCHRSHGTEYKGMMPFPAISDLCTQCHEQFRR</sequence>
<dbReference type="Gene3D" id="3.90.10.10">
    <property type="entry name" value="Cytochrome C3"/>
    <property type="match status" value="3"/>
</dbReference>
<dbReference type="Pfam" id="PF09699">
    <property type="entry name" value="Paired_CXXCH_1"/>
    <property type="match status" value="8"/>
</dbReference>
<feature type="domain" description="Doubled CXXCH motif" evidence="3">
    <location>
        <begin position="156"/>
        <end position="195"/>
    </location>
</feature>
<gene>
    <name evidence="4" type="ORF">GMST_30220</name>
</gene>
<dbReference type="NCBIfam" id="TIGR01905">
    <property type="entry name" value="paired_CXXCH_1"/>
    <property type="match status" value="8"/>
</dbReference>
<feature type="domain" description="Doubled CXXCH motif" evidence="3">
    <location>
        <begin position="107"/>
        <end position="146"/>
    </location>
</feature>
<feature type="signal peptide" evidence="2">
    <location>
        <begin position="1"/>
        <end position="25"/>
    </location>
</feature>
<proteinExistence type="predicted"/>
<keyword evidence="1 2" id="KW-0732">Signal</keyword>